<protein>
    <submittedName>
        <fullName evidence="2">Uncharacterized protein</fullName>
    </submittedName>
</protein>
<feature type="transmembrane region" description="Helical" evidence="1">
    <location>
        <begin position="38"/>
        <end position="58"/>
    </location>
</feature>
<evidence type="ECO:0000313" key="2">
    <source>
        <dbReference type="EMBL" id="OLO55284.1"/>
    </source>
</evidence>
<proteinExistence type="predicted"/>
<evidence type="ECO:0000256" key="1">
    <source>
        <dbReference type="SAM" id="Phobius"/>
    </source>
</evidence>
<sequence>MLRYKVLGGFAIHAGCVMLLIVWTRLASSAVNSATSEWRVVLCLVFVAVMAGGSFMFSRLSFRDNVFVLRGLAMGGADALRVHVGAGVVAVLSAGYGVSMAVVSSTKVSFIGWFILSFVYELLMLLVCALVLYKVPGVGRKEWPCLSSPWAAVGQDHMVSLWMLNVFGMGVPVWISDRLTNFYDAFLVCGVLMVPLAGVFLFFLNNNAGHIERERNRVEAALSDAPAADLWRGLEYLDDLERHCLDQNRTVAGMVFLSLSGYFLIEIVGEFSNLRNPEGMLGLRRIFGVGDWPSFPQL</sequence>
<name>A0A1Q8W1T5_9ACTO</name>
<organism evidence="2 3">
    <name type="scientific">Actinomyces oris</name>
    <dbReference type="NCBI Taxonomy" id="544580"/>
    <lineage>
        <taxon>Bacteria</taxon>
        <taxon>Bacillati</taxon>
        <taxon>Actinomycetota</taxon>
        <taxon>Actinomycetes</taxon>
        <taxon>Actinomycetales</taxon>
        <taxon>Actinomycetaceae</taxon>
        <taxon>Actinomyces</taxon>
    </lineage>
</organism>
<dbReference type="AlphaFoldDB" id="A0A1Q8W1T5"/>
<feature type="transmembrane region" description="Helical" evidence="1">
    <location>
        <begin position="110"/>
        <end position="133"/>
    </location>
</feature>
<feature type="transmembrane region" description="Helical" evidence="1">
    <location>
        <begin position="182"/>
        <end position="204"/>
    </location>
</feature>
<gene>
    <name evidence="2" type="ORF">BKH30_03085</name>
</gene>
<keyword evidence="1" id="KW-1133">Transmembrane helix</keyword>
<keyword evidence="1" id="KW-0472">Membrane</keyword>
<dbReference type="EMBL" id="MSKI01000029">
    <property type="protein sequence ID" value="OLO55284.1"/>
    <property type="molecule type" value="Genomic_DNA"/>
</dbReference>
<comment type="caution">
    <text evidence="2">The sequence shown here is derived from an EMBL/GenBank/DDBJ whole genome shotgun (WGS) entry which is preliminary data.</text>
</comment>
<feature type="transmembrane region" description="Helical" evidence="1">
    <location>
        <begin position="7"/>
        <end position="26"/>
    </location>
</feature>
<accession>A0A1Q8W1T5</accession>
<dbReference type="Proteomes" id="UP000186855">
    <property type="component" value="Unassembled WGS sequence"/>
</dbReference>
<feature type="transmembrane region" description="Helical" evidence="1">
    <location>
        <begin position="79"/>
        <end position="98"/>
    </location>
</feature>
<evidence type="ECO:0000313" key="3">
    <source>
        <dbReference type="Proteomes" id="UP000186855"/>
    </source>
</evidence>
<keyword evidence="1" id="KW-0812">Transmembrane</keyword>
<reference evidence="2 3" key="1">
    <citation type="submission" date="2016-12" db="EMBL/GenBank/DDBJ databases">
        <title>Genomic comparison of strains in the 'Actinomyces naeslundii' group.</title>
        <authorList>
            <person name="Mughal S.R."/>
            <person name="Do T."/>
            <person name="Gilbert S.C."/>
            <person name="Witherden E.A."/>
            <person name="Didelot X."/>
            <person name="Beighton D."/>
        </authorList>
    </citation>
    <scope>NUCLEOTIDE SEQUENCE [LARGE SCALE GENOMIC DNA]</scope>
    <source>
        <strain evidence="2 3">S24V</strain>
    </source>
</reference>
<feature type="transmembrane region" description="Helical" evidence="1">
    <location>
        <begin position="159"/>
        <end position="176"/>
    </location>
</feature>